<proteinExistence type="predicted"/>
<protein>
    <submittedName>
        <fullName evidence="2">Putative membrane protein</fullName>
    </submittedName>
</protein>
<dbReference type="PANTHER" id="PTHR41386">
    <property type="entry name" value="INTEGRAL MEMBRANE PROTEIN-RELATED"/>
    <property type="match status" value="1"/>
</dbReference>
<dbReference type="PANTHER" id="PTHR41386:SF1">
    <property type="entry name" value="MEMBRANE PROTEIN"/>
    <property type="match status" value="1"/>
</dbReference>
<evidence type="ECO:0000256" key="1">
    <source>
        <dbReference type="SAM" id="Phobius"/>
    </source>
</evidence>
<dbReference type="Pfam" id="PF06210">
    <property type="entry name" value="DUF1003"/>
    <property type="match status" value="1"/>
</dbReference>
<gene>
    <name evidence="2" type="ORF">LV89_02726</name>
</gene>
<feature type="transmembrane region" description="Helical" evidence="1">
    <location>
        <begin position="85"/>
        <end position="108"/>
    </location>
</feature>
<sequence length="210" mass="24317">MVLLVNLELGWVWGIILGANNEYLNNTYKFMDKDIKKLLQSEAEQVNKLQEIVKQTMTDEKLIVDNLLNPPKDLLTRGQKISDKVAQFGGSWAFIITFFIILLIWIVFNTTAVLGYRFDPYPFILMNLILSCVAALQAPIIMMSQNRQEEKDRQRSENDYLINLKAELEVRSLHQKVDLLLEEQIKTLFESQAKQLEILKSIEAKLNSLK</sequence>
<name>A0A316E8C3_9BACT</name>
<keyword evidence="1" id="KW-0472">Membrane</keyword>
<evidence type="ECO:0000313" key="2">
    <source>
        <dbReference type="EMBL" id="PWK26245.1"/>
    </source>
</evidence>
<keyword evidence="1" id="KW-0812">Transmembrane</keyword>
<dbReference type="Proteomes" id="UP000245489">
    <property type="component" value="Unassembled WGS sequence"/>
</dbReference>
<evidence type="ECO:0000313" key="3">
    <source>
        <dbReference type="Proteomes" id="UP000245489"/>
    </source>
</evidence>
<keyword evidence="3" id="KW-1185">Reference proteome</keyword>
<organism evidence="2 3">
    <name type="scientific">Arcicella aurantiaca</name>
    <dbReference type="NCBI Taxonomy" id="591202"/>
    <lineage>
        <taxon>Bacteria</taxon>
        <taxon>Pseudomonadati</taxon>
        <taxon>Bacteroidota</taxon>
        <taxon>Cytophagia</taxon>
        <taxon>Cytophagales</taxon>
        <taxon>Flectobacillaceae</taxon>
        <taxon>Arcicella</taxon>
    </lineage>
</organism>
<keyword evidence="1" id="KW-1133">Transmembrane helix</keyword>
<dbReference type="AlphaFoldDB" id="A0A316E8C3"/>
<dbReference type="EMBL" id="QGGO01000013">
    <property type="protein sequence ID" value="PWK26245.1"/>
    <property type="molecule type" value="Genomic_DNA"/>
</dbReference>
<accession>A0A316E8C3</accession>
<reference evidence="2 3" key="1">
    <citation type="submission" date="2018-05" db="EMBL/GenBank/DDBJ databases">
        <title>Genomic Encyclopedia of Archaeal and Bacterial Type Strains, Phase II (KMG-II): from individual species to whole genera.</title>
        <authorList>
            <person name="Goeker M."/>
        </authorList>
    </citation>
    <scope>NUCLEOTIDE SEQUENCE [LARGE SCALE GENOMIC DNA]</scope>
    <source>
        <strain evidence="2 3">DSM 22214</strain>
    </source>
</reference>
<comment type="caution">
    <text evidence="2">The sequence shown here is derived from an EMBL/GenBank/DDBJ whole genome shotgun (WGS) entry which is preliminary data.</text>
</comment>
<dbReference type="InterPro" id="IPR010406">
    <property type="entry name" value="DUF1003"/>
</dbReference>
<feature type="transmembrane region" description="Helical" evidence="1">
    <location>
        <begin position="120"/>
        <end position="143"/>
    </location>
</feature>